<dbReference type="EMBL" id="JAHOEI010000093">
    <property type="protein sequence ID" value="MBV3389054.1"/>
    <property type="molecule type" value="Genomic_DNA"/>
</dbReference>
<name>A0AAW4NBW6_9BACT</name>
<proteinExistence type="predicted"/>
<evidence type="ECO:0008006" key="3">
    <source>
        <dbReference type="Google" id="ProtNLM"/>
    </source>
</evidence>
<dbReference type="RefSeq" id="WP_217745136.1">
    <property type="nucleotide sequence ID" value="NZ_JAHOEI010000093.1"/>
</dbReference>
<comment type="caution">
    <text evidence="1">The sequence shown here is derived from an EMBL/GenBank/DDBJ whole genome shotgun (WGS) entry which is preliminary data.</text>
</comment>
<evidence type="ECO:0000313" key="1">
    <source>
        <dbReference type="EMBL" id="MBV3389054.1"/>
    </source>
</evidence>
<gene>
    <name evidence="1" type="ORF">KSW82_15105</name>
</gene>
<reference evidence="1" key="1">
    <citation type="submission" date="2021-06" db="EMBL/GenBank/DDBJ databases">
        <title>Collection of gut derived symbiotic bacterial strains cultured from healthy donors.</title>
        <authorList>
            <person name="Lin H."/>
            <person name="Littmann E."/>
            <person name="Pamer E.G."/>
        </authorList>
    </citation>
    <scope>NUCLEOTIDE SEQUENCE</scope>
    <source>
        <strain evidence="1">MSK.21.74</strain>
    </source>
</reference>
<evidence type="ECO:0000313" key="2">
    <source>
        <dbReference type="Proteomes" id="UP001196765"/>
    </source>
</evidence>
<dbReference type="AlphaFoldDB" id="A0AAW4NBW6"/>
<sequence>MKRIKQDTLLFLTACVHPKGMAQTALQDGDVRQQQYLDAIRFYLDKYSYRILVVENTEVDLSSYFKEEINDGRLECMTFDGNSFDRKLGKGYGEGLIINYAFQHSRFIKECKYLIKVSGRHRVLNLNSIMSVSELFLNEKDDLVVCEVKPERNFARSDCYIASKSFYEKYLNEGLLHCDDSKDIWFEHILYRCITQSHKDGFQFLYIPFALDQRGDSGTSGEKMTKTRLRRKLHFFANMLYYKLRGGNV</sequence>
<protein>
    <recommendedName>
        <fullName evidence="3">Glycosyltransferase</fullName>
    </recommendedName>
</protein>
<dbReference type="Proteomes" id="UP001196765">
    <property type="component" value="Unassembled WGS sequence"/>
</dbReference>
<accession>A0AAW4NBW6</accession>
<organism evidence="1 2">
    <name type="scientific">Segatella copri</name>
    <dbReference type="NCBI Taxonomy" id="165179"/>
    <lineage>
        <taxon>Bacteria</taxon>
        <taxon>Pseudomonadati</taxon>
        <taxon>Bacteroidota</taxon>
        <taxon>Bacteroidia</taxon>
        <taxon>Bacteroidales</taxon>
        <taxon>Prevotellaceae</taxon>
        <taxon>Segatella</taxon>
    </lineage>
</organism>